<gene>
    <name evidence="3" type="ORF">H3V53_41445</name>
</gene>
<feature type="compositionally biased region" description="Basic and acidic residues" evidence="1">
    <location>
        <begin position="40"/>
        <end position="90"/>
    </location>
</feature>
<dbReference type="RefSeq" id="WP_336602859.1">
    <property type="nucleotide sequence ID" value="NZ_JACFYJ010000182.1"/>
</dbReference>
<dbReference type="Proteomes" id="UP001386437">
    <property type="component" value="Unassembled WGS sequence"/>
</dbReference>
<feature type="chain" id="PRO_5045058539" description="Colicin import membrane protein" evidence="2">
    <location>
        <begin position="30"/>
        <end position="90"/>
    </location>
</feature>
<reference evidence="3 4" key="1">
    <citation type="journal article" date="2022" name="Arch. Microbiol.">
        <title>Paraburkholderia bengalensis sp. nov. isolated from roots of Oryza sativa, IR64.</title>
        <authorList>
            <person name="Nag P."/>
            <person name="Mondal N."/>
            <person name="Sarkar J."/>
            <person name="Das S."/>
        </authorList>
    </citation>
    <scope>NUCLEOTIDE SEQUENCE [LARGE SCALE GENOMIC DNA]</scope>
    <source>
        <strain evidence="3 4">IR64_4_BI</strain>
    </source>
</reference>
<evidence type="ECO:0008006" key="5">
    <source>
        <dbReference type="Google" id="ProtNLM"/>
    </source>
</evidence>
<evidence type="ECO:0000256" key="1">
    <source>
        <dbReference type="SAM" id="MobiDB-lite"/>
    </source>
</evidence>
<dbReference type="EMBL" id="JACFYJ010000182">
    <property type="protein sequence ID" value="MEI6003318.1"/>
    <property type="molecule type" value="Genomic_DNA"/>
</dbReference>
<protein>
    <recommendedName>
        <fullName evidence="5">Colicin import membrane protein</fullName>
    </recommendedName>
</protein>
<organism evidence="3 4">
    <name type="scientific">Paraburkholderia bengalensis</name>
    <dbReference type="NCBI Taxonomy" id="2747562"/>
    <lineage>
        <taxon>Bacteria</taxon>
        <taxon>Pseudomonadati</taxon>
        <taxon>Pseudomonadota</taxon>
        <taxon>Betaproteobacteria</taxon>
        <taxon>Burkholderiales</taxon>
        <taxon>Burkholderiaceae</taxon>
        <taxon>Paraburkholderia</taxon>
    </lineage>
</organism>
<evidence type="ECO:0000313" key="4">
    <source>
        <dbReference type="Proteomes" id="UP001386437"/>
    </source>
</evidence>
<name>A0ABU8J5Q5_9BURK</name>
<accession>A0ABU8J5Q5</accession>
<comment type="caution">
    <text evidence="3">The sequence shown here is derived from an EMBL/GenBank/DDBJ whole genome shotgun (WGS) entry which is preliminary data.</text>
</comment>
<proteinExistence type="predicted"/>
<keyword evidence="4" id="KW-1185">Reference proteome</keyword>
<feature type="region of interest" description="Disordered" evidence="1">
    <location>
        <begin position="34"/>
        <end position="90"/>
    </location>
</feature>
<feature type="signal peptide" evidence="2">
    <location>
        <begin position="1"/>
        <end position="29"/>
    </location>
</feature>
<sequence>MNTNNTVNRTLGMLCAGLIAGSMTTLAVAQTHDPATEPMTHADSKAAKEQAKANKKADVAQAKADKKKTEAQADADKANAEAKVKDAKSQ</sequence>
<evidence type="ECO:0000256" key="2">
    <source>
        <dbReference type="SAM" id="SignalP"/>
    </source>
</evidence>
<keyword evidence="2" id="KW-0732">Signal</keyword>
<evidence type="ECO:0000313" key="3">
    <source>
        <dbReference type="EMBL" id="MEI6003318.1"/>
    </source>
</evidence>